<sequence>MGSVGVEDSEGCSVVVVVASGYDGFIGAKLLLETAASVVVSSCWMAVVCGTSFVDGFKVVESGKFVASEVTEVFVGSIVLKFSGLSVEEVSCGFCDVG</sequence>
<dbReference type="Proteomes" id="UP000887577">
    <property type="component" value="Unplaced"/>
</dbReference>
<keyword evidence="1" id="KW-1185">Reference proteome</keyword>
<dbReference type="WBParaSite" id="PSU_v2.g14806.t1">
    <property type="protein sequence ID" value="PSU_v2.g14806.t1"/>
    <property type="gene ID" value="PSU_v2.g14806"/>
</dbReference>
<reference evidence="2" key="1">
    <citation type="submission" date="2022-11" db="UniProtKB">
        <authorList>
            <consortium name="WormBaseParasite"/>
        </authorList>
    </citation>
    <scope>IDENTIFICATION</scope>
</reference>
<protein>
    <submittedName>
        <fullName evidence="2">Uncharacterized protein</fullName>
    </submittedName>
</protein>
<accession>A0A914Y5T5</accession>
<evidence type="ECO:0000313" key="2">
    <source>
        <dbReference type="WBParaSite" id="PSU_v2.g14806.t1"/>
    </source>
</evidence>
<name>A0A914Y5T5_9BILA</name>
<organism evidence="1 2">
    <name type="scientific">Panagrolaimus superbus</name>
    <dbReference type="NCBI Taxonomy" id="310955"/>
    <lineage>
        <taxon>Eukaryota</taxon>
        <taxon>Metazoa</taxon>
        <taxon>Ecdysozoa</taxon>
        <taxon>Nematoda</taxon>
        <taxon>Chromadorea</taxon>
        <taxon>Rhabditida</taxon>
        <taxon>Tylenchina</taxon>
        <taxon>Panagrolaimomorpha</taxon>
        <taxon>Panagrolaimoidea</taxon>
        <taxon>Panagrolaimidae</taxon>
        <taxon>Panagrolaimus</taxon>
    </lineage>
</organism>
<dbReference type="AlphaFoldDB" id="A0A914Y5T5"/>
<evidence type="ECO:0000313" key="1">
    <source>
        <dbReference type="Proteomes" id="UP000887577"/>
    </source>
</evidence>
<proteinExistence type="predicted"/>